<reference evidence="8 9" key="1">
    <citation type="journal article" date="2016" name="Nat. Commun.">
        <title>Thousands of microbial genomes shed light on interconnected biogeochemical processes in an aquifer system.</title>
        <authorList>
            <person name="Anantharaman K."/>
            <person name="Brown C.T."/>
            <person name="Hug L.A."/>
            <person name="Sharon I."/>
            <person name="Castelle C.J."/>
            <person name="Probst A.J."/>
            <person name="Thomas B.C."/>
            <person name="Singh A."/>
            <person name="Wilkins M.J."/>
            <person name="Karaoz U."/>
            <person name="Brodie E.L."/>
            <person name="Williams K.H."/>
            <person name="Hubbard S.S."/>
            <person name="Banfield J.F."/>
        </authorList>
    </citation>
    <scope>NUCLEOTIDE SEQUENCE [LARGE SCALE GENOMIC DNA]</scope>
</reference>
<dbReference type="PANTHER" id="PTHR33452">
    <property type="entry name" value="OXIDOREDUCTASE CATD-RELATED"/>
    <property type="match status" value="1"/>
</dbReference>
<evidence type="ECO:0000256" key="7">
    <source>
        <dbReference type="SAM" id="Phobius"/>
    </source>
</evidence>
<comment type="caution">
    <text evidence="8">The sequence shown here is derived from an EMBL/GenBank/DDBJ whole genome shotgun (WGS) entry which is preliminary data.</text>
</comment>
<evidence type="ECO:0000256" key="3">
    <source>
        <dbReference type="ARBA" id="ARBA00022475"/>
    </source>
</evidence>
<evidence type="ECO:0000256" key="1">
    <source>
        <dbReference type="ARBA" id="ARBA00004651"/>
    </source>
</evidence>
<feature type="transmembrane region" description="Helical" evidence="7">
    <location>
        <begin position="55"/>
        <end position="75"/>
    </location>
</feature>
<dbReference type="AlphaFoldDB" id="A0A1F6NVD4"/>
<evidence type="ECO:0000256" key="2">
    <source>
        <dbReference type="ARBA" id="ARBA00006679"/>
    </source>
</evidence>
<gene>
    <name evidence="8" type="ORF">A3J93_05080</name>
</gene>
<comment type="similarity">
    <text evidence="2">Belongs to the DoxX family.</text>
</comment>
<accession>A0A1F6NVD4</accession>
<dbReference type="InterPro" id="IPR032808">
    <property type="entry name" value="DoxX"/>
</dbReference>
<proteinExistence type="inferred from homology"/>
<sequence>MINLQTVENKLHHPHVGLLLTRVALALVFIHAGWLKVTDMDMVLTGFASMGFPAFLAYFVSYAELIGGVALLLGLGVRYVGIVLAVIMLVATKVLFGNGFGLMGGGYEYTLILMLLLIAVVTTGPGKYSVEQMMKKSAV</sequence>
<dbReference type="InterPro" id="IPR051907">
    <property type="entry name" value="DoxX-like_oxidoreductase"/>
</dbReference>
<keyword evidence="3" id="KW-1003">Cell membrane</keyword>
<evidence type="ECO:0000256" key="6">
    <source>
        <dbReference type="ARBA" id="ARBA00023136"/>
    </source>
</evidence>
<comment type="subcellular location">
    <subcellularLocation>
        <location evidence="1">Cell membrane</location>
        <topology evidence="1">Multi-pass membrane protein</topology>
    </subcellularLocation>
</comment>
<evidence type="ECO:0000256" key="5">
    <source>
        <dbReference type="ARBA" id="ARBA00022989"/>
    </source>
</evidence>
<dbReference type="EMBL" id="MFQZ01000009">
    <property type="protein sequence ID" value="OGH87780.1"/>
    <property type="molecule type" value="Genomic_DNA"/>
</dbReference>
<dbReference type="GO" id="GO:0005886">
    <property type="term" value="C:plasma membrane"/>
    <property type="evidence" value="ECO:0007669"/>
    <property type="project" value="UniProtKB-SubCell"/>
</dbReference>
<evidence type="ECO:0000256" key="4">
    <source>
        <dbReference type="ARBA" id="ARBA00022692"/>
    </source>
</evidence>
<keyword evidence="4 7" id="KW-0812">Transmembrane</keyword>
<feature type="transmembrane region" description="Helical" evidence="7">
    <location>
        <begin position="109"/>
        <end position="130"/>
    </location>
</feature>
<dbReference type="PANTHER" id="PTHR33452:SF1">
    <property type="entry name" value="INNER MEMBRANE PROTEIN YPHA-RELATED"/>
    <property type="match status" value="1"/>
</dbReference>
<evidence type="ECO:0000313" key="8">
    <source>
        <dbReference type="EMBL" id="OGH87780.1"/>
    </source>
</evidence>
<organism evidence="8 9">
    <name type="scientific">Candidatus Magasanikbacteria bacterium RIFOXYC2_FULL_42_28</name>
    <dbReference type="NCBI Taxonomy" id="1798704"/>
    <lineage>
        <taxon>Bacteria</taxon>
        <taxon>Candidatus Magasanikiibacteriota</taxon>
    </lineage>
</organism>
<dbReference type="Proteomes" id="UP000177907">
    <property type="component" value="Unassembled WGS sequence"/>
</dbReference>
<evidence type="ECO:0000313" key="9">
    <source>
        <dbReference type="Proteomes" id="UP000177907"/>
    </source>
</evidence>
<keyword evidence="5 7" id="KW-1133">Transmembrane helix</keyword>
<name>A0A1F6NVD4_9BACT</name>
<evidence type="ECO:0008006" key="10">
    <source>
        <dbReference type="Google" id="ProtNLM"/>
    </source>
</evidence>
<protein>
    <recommendedName>
        <fullName evidence="10">DoxX family protein</fullName>
    </recommendedName>
</protein>
<dbReference type="Pfam" id="PF07681">
    <property type="entry name" value="DoxX"/>
    <property type="match status" value="1"/>
</dbReference>
<feature type="transmembrane region" description="Helical" evidence="7">
    <location>
        <begin position="82"/>
        <end position="103"/>
    </location>
</feature>
<keyword evidence="6 7" id="KW-0472">Membrane</keyword>
<feature type="transmembrane region" description="Helical" evidence="7">
    <location>
        <begin position="16"/>
        <end position="35"/>
    </location>
</feature>
<dbReference type="STRING" id="1798704.A3J93_05080"/>